<dbReference type="InterPro" id="IPR011009">
    <property type="entry name" value="Kinase-like_dom_sf"/>
</dbReference>
<sequence length="235" mass="27642">MKIILAEDTSYMKEEIIFTLKKFKNEGNLIGDEKRNIVKFFNLTDSTLNFKLFRQRNILNRQGYKLYRKSKARLSFEHAQFLISKNFHTPKPVAYIERYDFSGLAANYYISEQLNNSTIFTEILDDLSFTDREKIIRQYASLMYELHNNGIEFVDNSPGNFLVKRIKKEYLIYLVDLDKMNFYDKIEPKKRLKNLAKLTKDTEILSLIASEYAALSGIPEDYCLKKMSKASTINI</sequence>
<accession>A0A1G8L913</accession>
<dbReference type="SUPFAM" id="SSF56112">
    <property type="entry name" value="Protein kinase-like (PK-like)"/>
    <property type="match status" value="1"/>
</dbReference>
<evidence type="ECO:0000313" key="2">
    <source>
        <dbReference type="Proteomes" id="UP000198869"/>
    </source>
</evidence>
<dbReference type="STRING" id="311334.SAMN05421846_1098"/>
<protein>
    <submittedName>
        <fullName evidence="1">Lipopolysaccharide kinase (Kdo/WaaP) family protein</fullName>
    </submittedName>
</protein>
<dbReference type="OrthoDB" id="9773772at2"/>
<dbReference type="Gene3D" id="1.10.510.10">
    <property type="entry name" value="Transferase(Phosphotransferase) domain 1"/>
    <property type="match status" value="1"/>
</dbReference>
<name>A0A1G8L913_9FLAO</name>
<keyword evidence="1" id="KW-0418">Kinase</keyword>
<proteinExistence type="predicted"/>
<dbReference type="GO" id="GO:0016301">
    <property type="term" value="F:kinase activity"/>
    <property type="evidence" value="ECO:0007669"/>
    <property type="project" value="UniProtKB-KW"/>
</dbReference>
<dbReference type="RefSeq" id="WP_089859339.1">
    <property type="nucleotide sequence ID" value="NZ_FNDW01000009.1"/>
</dbReference>
<evidence type="ECO:0000313" key="1">
    <source>
        <dbReference type="EMBL" id="SDI51730.1"/>
    </source>
</evidence>
<dbReference type="EMBL" id="FNDW01000009">
    <property type="protein sequence ID" value="SDI51730.1"/>
    <property type="molecule type" value="Genomic_DNA"/>
</dbReference>
<keyword evidence="2" id="KW-1185">Reference proteome</keyword>
<dbReference type="Proteomes" id="UP000198869">
    <property type="component" value="Unassembled WGS sequence"/>
</dbReference>
<dbReference type="Pfam" id="PF06293">
    <property type="entry name" value="Kdo"/>
    <property type="match status" value="1"/>
</dbReference>
<gene>
    <name evidence="1" type="ORF">SAMN05421846_1098</name>
</gene>
<dbReference type="AlphaFoldDB" id="A0A1G8L913"/>
<organism evidence="1 2">
    <name type="scientific">Chryseobacterium taeanense</name>
    <dbReference type="NCBI Taxonomy" id="311334"/>
    <lineage>
        <taxon>Bacteria</taxon>
        <taxon>Pseudomonadati</taxon>
        <taxon>Bacteroidota</taxon>
        <taxon>Flavobacteriia</taxon>
        <taxon>Flavobacteriales</taxon>
        <taxon>Weeksellaceae</taxon>
        <taxon>Chryseobacterium group</taxon>
        <taxon>Chryseobacterium</taxon>
    </lineage>
</organism>
<reference evidence="2" key="1">
    <citation type="submission" date="2016-10" db="EMBL/GenBank/DDBJ databases">
        <authorList>
            <person name="Varghese N."/>
            <person name="Submissions S."/>
        </authorList>
    </citation>
    <scope>NUCLEOTIDE SEQUENCE [LARGE SCALE GENOMIC DNA]</scope>
    <source>
        <strain evidence="2">DSM 17071</strain>
    </source>
</reference>
<keyword evidence="1" id="KW-0808">Transferase</keyword>